<dbReference type="Ensembl" id="ENSACLT00000037097.2">
    <property type="protein sequence ID" value="ENSACLP00000036237.2"/>
    <property type="gene ID" value="ENSACLG00000024476.2"/>
</dbReference>
<feature type="transmembrane region" description="Helical" evidence="6">
    <location>
        <begin position="160"/>
        <end position="190"/>
    </location>
</feature>
<organism evidence="9 10">
    <name type="scientific">Astatotilapia calliptera</name>
    <name type="common">Eastern happy</name>
    <name type="synonym">Chromis callipterus</name>
    <dbReference type="NCBI Taxonomy" id="8154"/>
    <lineage>
        <taxon>Eukaryota</taxon>
        <taxon>Metazoa</taxon>
        <taxon>Chordata</taxon>
        <taxon>Craniata</taxon>
        <taxon>Vertebrata</taxon>
        <taxon>Euteleostomi</taxon>
        <taxon>Actinopterygii</taxon>
        <taxon>Neopterygii</taxon>
        <taxon>Teleostei</taxon>
        <taxon>Neoteleostei</taxon>
        <taxon>Acanthomorphata</taxon>
        <taxon>Ovalentaria</taxon>
        <taxon>Cichlomorphae</taxon>
        <taxon>Cichliformes</taxon>
        <taxon>Cichlidae</taxon>
        <taxon>African cichlids</taxon>
        <taxon>Pseudocrenilabrinae</taxon>
        <taxon>Haplochromini</taxon>
        <taxon>Astatotilapia</taxon>
    </lineage>
</organism>
<comment type="subcellular location">
    <subcellularLocation>
        <location evidence="1">Membrane</location>
    </subcellularLocation>
</comment>
<evidence type="ECO:0000256" key="4">
    <source>
        <dbReference type="ARBA" id="ARBA00022989"/>
    </source>
</evidence>
<dbReference type="InterPro" id="IPR055412">
    <property type="entry name" value="UVB_sens_C"/>
</dbReference>
<feature type="domain" description="Root UVB sensitive protein C-terminal" evidence="8">
    <location>
        <begin position="325"/>
        <end position="367"/>
    </location>
</feature>
<feature type="domain" description="Protein root UVB sensitive/RUS" evidence="7">
    <location>
        <begin position="43"/>
        <end position="278"/>
    </location>
</feature>
<evidence type="ECO:0000259" key="8">
    <source>
        <dbReference type="Pfam" id="PF24160"/>
    </source>
</evidence>
<dbReference type="Pfam" id="PF04884">
    <property type="entry name" value="UVB_sens_prot"/>
    <property type="match status" value="1"/>
</dbReference>
<dbReference type="Pfam" id="PF24160">
    <property type="entry name" value="UVB_sens_C"/>
    <property type="match status" value="1"/>
</dbReference>
<name>A0A3P8R590_ASTCA</name>
<accession>A0A3P8R590</accession>
<protein>
    <recommendedName>
        <fullName evidence="11">RUS family member 1</fullName>
    </recommendedName>
</protein>
<proteinExistence type="inferred from homology"/>
<comment type="similarity">
    <text evidence="2">Belongs to the RUS1 family.</text>
</comment>
<evidence type="ECO:0000256" key="2">
    <source>
        <dbReference type="ARBA" id="ARBA00007558"/>
    </source>
</evidence>
<evidence type="ECO:0000256" key="3">
    <source>
        <dbReference type="ARBA" id="ARBA00022692"/>
    </source>
</evidence>
<evidence type="ECO:0000259" key="7">
    <source>
        <dbReference type="Pfam" id="PF04884"/>
    </source>
</evidence>
<dbReference type="GeneTree" id="ENSGT00390000000050"/>
<evidence type="ECO:0000256" key="5">
    <source>
        <dbReference type="ARBA" id="ARBA00023136"/>
    </source>
</evidence>
<reference evidence="9" key="2">
    <citation type="submission" date="2025-08" db="UniProtKB">
        <authorList>
            <consortium name="Ensembl"/>
        </authorList>
    </citation>
    <scope>IDENTIFICATION</scope>
</reference>
<dbReference type="InterPro" id="IPR006968">
    <property type="entry name" value="RUS_fam"/>
</dbReference>
<dbReference type="GO" id="GO:0016020">
    <property type="term" value="C:membrane"/>
    <property type="evidence" value="ECO:0007669"/>
    <property type="project" value="UniProtKB-SubCell"/>
</dbReference>
<evidence type="ECO:0008006" key="11">
    <source>
        <dbReference type="Google" id="ProtNLM"/>
    </source>
</evidence>
<sequence>METDKGVVLATERYGSAESWKYVSKDGVMERRRDGSEGHSGGNSVFGVFKSVFLPQGYPESVSDDYLQYQFWDTMQAFSSSLSGTLATQASLRGVGVGNQEATVAAATVTWLLKDGTGMLGRILFAWQKGSKLDSEAKKWRLFADVLNDIAMFMEILAPYFPACFTFIVCTAGIFKSIVGVAGGATRAALTVHQARRDNMADISAKDGSQETLVNLAGLLVSLILIPLVTDNPVLTLCLFFLFTVLHLFANYKAVRSVVMETFNEARLSIVLQQYLKDKRILSPPEANQREPVFFEMVCCLPPMQRKAACLHTWKVIFKPPVFLAGCVCVCLGPEASVSDEIRAMCQAVVLGNMLSSSNSREATGAAPKQQSEPLPLSMFNCLNVKNCKTSSFLFRRSLGNGAQESQADGCHFQSIT</sequence>
<evidence type="ECO:0000256" key="6">
    <source>
        <dbReference type="SAM" id="Phobius"/>
    </source>
</evidence>
<keyword evidence="3 6" id="KW-0812">Transmembrane</keyword>
<evidence type="ECO:0000313" key="10">
    <source>
        <dbReference type="Proteomes" id="UP000265100"/>
    </source>
</evidence>
<feature type="transmembrane region" description="Helical" evidence="6">
    <location>
        <begin position="211"/>
        <end position="228"/>
    </location>
</feature>
<dbReference type="InterPro" id="IPR054549">
    <property type="entry name" value="UVB_sens_RUS_dom"/>
</dbReference>
<dbReference type="PANTHER" id="PTHR12770">
    <property type="entry name" value="RUS1 FAMILY PROTEIN C16ORF58"/>
    <property type="match status" value="1"/>
</dbReference>
<reference evidence="9" key="1">
    <citation type="submission" date="2018-05" db="EMBL/GenBank/DDBJ databases">
        <authorList>
            <person name="Datahose"/>
        </authorList>
    </citation>
    <scope>NUCLEOTIDE SEQUENCE</scope>
</reference>
<feature type="transmembrane region" description="Helical" evidence="6">
    <location>
        <begin position="234"/>
        <end position="252"/>
    </location>
</feature>
<evidence type="ECO:0000256" key="1">
    <source>
        <dbReference type="ARBA" id="ARBA00004370"/>
    </source>
</evidence>
<reference evidence="9" key="3">
    <citation type="submission" date="2025-09" db="UniProtKB">
        <authorList>
            <consortium name="Ensembl"/>
        </authorList>
    </citation>
    <scope>IDENTIFICATION</scope>
</reference>
<dbReference type="Bgee" id="ENSACLG00000024476">
    <property type="expression patterns" value="Expressed in testis and 8 other cell types or tissues"/>
</dbReference>
<evidence type="ECO:0000313" key="9">
    <source>
        <dbReference type="Ensembl" id="ENSACLP00000036237.2"/>
    </source>
</evidence>
<keyword evidence="10" id="KW-1185">Reference proteome</keyword>
<dbReference type="PANTHER" id="PTHR12770:SF31">
    <property type="entry name" value="RUS FAMILY MEMBER 1"/>
    <property type="match status" value="1"/>
</dbReference>
<keyword evidence="5 6" id="KW-0472">Membrane</keyword>
<keyword evidence="4 6" id="KW-1133">Transmembrane helix</keyword>
<dbReference type="Proteomes" id="UP000265100">
    <property type="component" value="Chromosome 4"/>
</dbReference>
<dbReference type="AlphaFoldDB" id="A0A3P8R590"/>